<evidence type="ECO:0000313" key="2">
    <source>
        <dbReference type="EMBL" id="EEX77050.1"/>
    </source>
</evidence>
<dbReference type="RefSeq" id="WP_006192871.1">
    <property type="nucleotide sequence ID" value="NC_015437.1"/>
</dbReference>
<dbReference type="EMBL" id="CP002637">
    <property type="protein sequence ID" value="AEB99150.1"/>
    <property type="molecule type" value="Genomic_DNA"/>
</dbReference>
<evidence type="ECO:0000313" key="3">
    <source>
        <dbReference type="Proteomes" id="UP000003505"/>
    </source>
</evidence>
<dbReference type="NCBIfam" id="TIGR03984">
    <property type="entry name" value="CRISPR-associated protein Csx19"/>
    <property type="match status" value="1"/>
</dbReference>
<reference evidence="1 4" key="2">
    <citation type="submission" date="2011-04" db="EMBL/GenBank/DDBJ databases">
        <title>The complete genome of Selenomonas sputigena DSM 20758.</title>
        <authorList>
            <consortium name="US DOE Joint Genome Institute (JGI-PGF)"/>
            <person name="Lucas S."/>
            <person name="Copeland A."/>
            <person name="Lapidus A."/>
            <person name="Bruce D."/>
            <person name="Goodwin L."/>
            <person name="Pitluck S."/>
            <person name="Peters L."/>
            <person name="Kyrpides N."/>
            <person name="Mavromatis K."/>
            <person name="Ivanova N."/>
            <person name="Ovchinnikova G."/>
            <person name="Teshima H."/>
            <person name="Detter J.C."/>
            <person name="Tapia R."/>
            <person name="Han C."/>
            <person name="Land M."/>
            <person name="Hauser L."/>
            <person name="Markowitz V."/>
            <person name="Cheng J.-F."/>
            <person name="Hugenholtz P."/>
            <person name="Woyke T."/>
            <person name="Wu D."/>
            <person name="Gronow S."/>
            <person name="Wellnitz S."/>
            <person name="Schneider S."/>
            <person name="Klenk H.-P."/>
            <person name="Eisen J.A."/>
        </authorList>
    </citation>
    <scope>NUCLEOTIDE SEQUENCE [LARGE SCALE GENOMIC DNA]</scope>
    <source>
        <strain evidence="1">ATCC 35185</strain>
        <strain evidence="4">ATCC 35185 / DSM 20758 / VPI D19B-28</strain>
    </source>
</reference>
<dbReference type="eggNOG" id="ENOG5033BUN">
    <property type="taxonomic scope" value="Bacteria"/>
</dbReference>
<dbReference type="HOGENOM" id="CLU_123346_0_0_9"/>
<accession>C9LVS8</accession>
<evidence type="ECO:0000313" key="4">
    <source>
        <dbReference type="Proteomes" id="UP000011124"/>
    </source>
</evidence>
<gene>
    <name evidence="1" type="ordered locus">Selsp_0173</name>
    <name evidence="2" type="ORF">SELSPUOL_01572</name>
</gene>
<dbReference type="KEGG" id="ssg:Selsp_0173"/>
<dbReference type="AlphaFoldDB" id="C9LVS8"/>
<dbReference type="InterPro" id="IPR023815">
    <property type="entry name" value="CRISPR-assoc_Csx19"/>
</dbReference>
<proteinExistence type="predicted"/>
<dbReference type="OrthoDB" id="2083799at2"/>
<dbReference type="Proteomes" id="UP000011124">
    <property type="component" value="Chromosome"/>
</dbReference>
<dbReference type="EMBL" id="ACKP02000030">
    <property type="protein sequence ID" value="EEX77050.1"/>
    <property type="molecule type" value="Genomic_DNA"/>
</dbReference>
<protein>
    <submittedName>
        <fullName evidence="2">CRISPR-associated protein, TIGR03984 family</fullName>
    </submittedName>
</protein>
<evidence type="ECO:0000313" key="1">
    <source>
        <dbReference type="EMBL" id="AEB99150.1"/>
    </source>
</evidence>
<reference evidence="2 3" key="1">
    <citation type="submission" date="2009-09" db="EMBL/GenBank/DDBJ databases">
        <authorList>
            <person name="Weinstock G."/>
            <person name="Sodergren E."/>
            <person name="Clifton S."/>
            <person name="Fulton L."/>
            <person name="Fulton B."/>
            <person name="Courtney L."/>
            <person name="Fronick C."/>
            <person name="Harrison M."/>
            <person name="Strong C."/>
            <person name="Farmer C."/>
            <person name="Delahaunty K."/>
            <person name="Markovic C."/>
            <person name="Hall O."/>
            <person name="Minx P."/>
            <person name="Tomlinson C."/>
            <person name="Mitreva M."/>
            <person name="Nelson J."/>
            <person name="Hou S."/>
            <person name="Wollam A."/>
            <person name="Pepin K.H."/>
            <person name="Johnson M."/>
            <person name="Bhonagiri V."/>
            <person name="Nash W.E."/>
            <person name="Warren W."/>
            <person name="Chinwalla A."/>
            <person name="Mardis E.R."/>
            <person name="Wilson R.K."/>
        </authorList>
    </citation>
    <scope>NUCLEOTIDE SEQUENCE [LARGE SCALE GENOMIC DNA]</scope>
    <source>
        <strain evidence="2">ATCC 35185</strain>
        <strain evidence="3">ATCC 35185 / DSM 20758 / VPI D19B-28</strain>
    </source>
</reference>
<dbReference type="Proteomes" id="UP000003505">
    <property type="component" value="Unassembled WGS sequence"/>
</dbReference>
<organism evidence="2 3">
    <name type="scientific">Selenomonas sputigena (strain ATCC 35185 / DSM 20758 / CCUG 44933 / VPI D19B-28)</name>
    <dbReference type="NCBI Taxonomy" id="546271"/>
    <lineage>
        <taxon>Bacteria</taxon>
        <taxon>Bacillati</taxon>
        <taxon>Bacillota</taxon>
        <taxon>Negativicutes</taxon>
        <taxon>Selenomonadales</taxon>
        <taxon>Selenomonadaceae</taxon>
        <taxon>Selenomonas</taxon>
    </lineage>
</organism>
<name>C9LVS8_SELS3</name>
<dbReference type="STRING" id="546271.Selsp_0173"/>
<keyword evidence="4" id="KW-1185">Reference proteome</keyword>
<sequence>MKNTDFSAPLKIVGLSSEKTAGLCVDLSEQALEEALRTHMKEDALLIVWQFHRIVWGRWQAGAIHLADDGALDTSLIGEMRAFNETEELHLVKKRGKFRGRYIFDKDGEGTEAVDSAAPLWGERTACAGGYVTLADAGRGLSLTVPAEEEGERFALVTRCYIGYDPETQQAGYEDMRYKAVVPLEEG</sequence>